<evidence type="ECO:0000256" key="1">
    <source>
        <dbReference type="SAM" id="MobiDB-lite"/>
    </source>
</evidence>
<sequence length="110" mass="12355">MSIQCKCKCLFTSEKSPSHQQEQSLIDLSIAISTCYTNGRSTKPRPVPSTWSAKTLPTRPMSARFPTRVSIAHRTKTRHASMTPKGWARSNSLPPLSRLHTSRFKKNSGR</sequence>
<protein>
    <submittedName>
        <fullName evidence="2">Uncharacterized protein</fullName>
    </submittedName>
</protein>
<evidence type="ECO:0000313" key="2">
    <source>
        <dbReference type="EMBL" id="GIY47462.1"/>
    </source>
</evidence>
<reference evidence="2 3" key="1">
    <citation type="submission" date="2021-06" db="EMBL/GenBank/DDBJ databases">
        <title>Caerostris extrusa draft genome.</title>
        <authorList>
            <person name="Kono N."/>
            <person name="Arakawa K."/>
        </authorList>
    </citation>
    <scope>NUCLEOTIDE SEQUENCE [LARGE SCALE GENOMIC DNA]</scope>
</reference>
<dbReference type="AlphaFoldDB" id="A0AAV4TRB0"/>
<dbReference type="EMBL" id="BPLR01011583">
    <property type="protein sequence ID" value="GIY47462.1"/>
    <property type="molecule type" value="Genomic_DNA"/>
</dbReference>
<feature type="compositionally biased region" description="Basic residues" evidence="1">
    <location>
        <begin position="100"/>
        <end position="110"/>
    </location>
</feature>
<evidence type="ECO:0000313" key="3">
    <source>
        <dbReference type="Proteomes" id="UP001054945"/>
    </source>
</evidence>
<name>A0AAV4TRB0_CAEEX</name>
<gene>
    <name evidence="2" type="ORF">CEXT_339311</name>
</gene>
<dbReference type="Proteomes" id="UP001054945">
    <property type="component" value="Unassembled WGS sequence"/>
</dbReference>
<accession>A0AAV4TRB0</accession>
<proteinExistence type="predicted"/>
<feature type="region of interest" description="Disordered" evidence="1">
    <location>
        <begin position="73"/>
        <end position="110"/>
    </location>
</feature>
<keyword evidence="3" id="KW-1185">Reference proteome</keyword>
<feature type="region of interest" description="Disordered" evidence="1">
    <location>
        <begin position="38"/>
        <end position="60"/>
    </location>
</feature>
<comment type="caution">
    <text evidence="2">The sequence shown here is derived from an EMBL/GenBank/DDBJ whole genome shotgun (WGS) entry which is preliminary data.</text>
</comment>
<organism evidence="2 3">
    <name type="scientific">Caerostris extrusa</name>
    <name type="common">Bark spider</name>
    <name type="synonym">Caerostris bankana</name>
    <dbReference type="NCBI Taxonomy" id="172846"/>
    <lineage>
        <taxon>Eukaryota</taxon>
        <taxon>Metazoa</taxon>
        <taxon>Ecdysozoa</taxon>
        <taxon>Arthropoda</taxon>
        <taxon>Chelicerata</taxon>
        <taxon>Arachnida</taxon>
        <taxon>Araneae</taxon>
        <taxon>Araneomorphae</taxon>
        <taxon>Entelegynae</taxon>
        <taxon>Araneoidea</taxon>
        <taxon>Araneidae</taxon>
        <taxon>Caerostris</taxon>
    </lineage>
</organism>